<name>J0XSN1_9BACT</name>
<reference evidence="2" key="1">
    <citation type="journal article" date="2012" name="Stand. Genomic Sci.">
        <title>Permanent draft genome sequence of the gliding predator Saprospira grandis strain Sa g1 (= HR1).</title>
        <authorList>
            <person name="Mavromatis K."/>
            <person name="Chertkov O."/>
            <person name="Lapidus A."/>
            <person name="Nolan M."/>
            <person name="Lucas S."/>
            <person name="Tice H."/>
            <person name="Del Rio T.G."/>
            <person name="Cheng J.F."/>
            <person name="Han C."/>
            <person name="Tapia R."/>
            <person name="Bruce D."/>
            <person name="Goodwin L.A."/>
            <person name="Pitluck S."/>
            <person name="Huntemann M."/>
            <person name="Liolios K."/>
            <person name="Pagani I."/>
            <person name="Ivanova N."/>
            <person name="Mikhailova N."/>
            <person name="Pati A."/>
            <person name="Chen A."/>
            <person name="Palaniappan K."/>
            <person name="Land M."/>
            <person name="Brambilla E.M."/>
            <person name="Rohde M."/>
            <person name="Spring S."/>
            <person name="Goker M."/>
            <person name="Detter J.C."/>
            <person name="Bristow J."/>
            <person name="Eisen J.A."/>
            <person name="Markowitz V."/>
            <person name="Hugenholtz P."/>
            <person name="Kyrpides N.C."/>
            <person name="Klenk H.P."/>
            <person name="Woyke T."/>
        </authorList>
    </citation>
    <scope>NUCLEOTIDE SEQUENCE [LARGE SCALE GENOMIC DNA]</scope>
    <source>
        <strain evidence="2">DSM 2844</strain>
    </source>
</reference>
<evidence type="ECO:0000313" key="1">
    <source>
        <dbReference type="EMBL" id="EJF51926.1"/>
    </source>
</evidence>
<gene>
    <name evidence="1" type="ORF">SapgrDRAFT_0167</name>
</gene>
<accession>J0XSN1</accession>
<protein>
    <submittedName>
        <fullName evidence="1">TIGR02646 family protein</fullName>
    </submittedName>
</protein>
<proteinExistence type="predicted"/>
<dbReference type="RefSeq" id="WP_002656481.1">
    <property type="nucleotide sequence ID" value="NZ_JH719942.1"/>
</dbReference>
<dbReference type="AlphaFoldDB" id="J0XSN1"/>
<dbReference type="HOGENOM" id="CLU_1219292_0_0_10"/>
<sequence>MKHIKKTSPPPFFSSTVAGLTAWRHFSKKRSTKQHILQEEQNYLCCYCEKRVSLDNSHLEHIYPKSKYPSQTFDYNNLIVSCEGTHCNLDESTSKNICGHKKLNEFNPINFLDPTTTTDIGEYFIYNKEGEILASTKDSVKADYMINTLNLNYSGLIESRKNTVRALVNAFRRLSLNQGQQEQKLKTILANESQDFISFLRHYFNPIVS</sequence>
<dbReference type="NCBIfam" id="TIGR02646">
    <property type="entry name" value="retron system putative HNH endonuclease"/>
    <property type="match status" value="1"/>
</dbReference>
<dbReference type="Gene3D" id="1.10.30.50">
    <property type="match status" value="1"/>
</dbReference>
<dbReference type="Proteomes" id="UP000005113">
    <property type="component" value="Unassembled WGS sequence"/>
</dbReference>
<evidence type="ECO:0000313" key="2">
    <source>
        <dbReference type="Proteomes" id="UP000005113"/>
    </source>
</evidence>
<organism evidence="1 2">
    <name type="scientific">Saprospira grandis DSM 2844</name>
    <dbReference type="NCBI Taxonomy" id="694433"/>
    <lineage>
        <taxon>Bacteria</taxon>
        <taxon>Pseudomonadati</taxon>
        <taxon>Bacteroidota</taxon>
        <taxon>Saprospiria</taxon>
        <taxon>Saprospirales</taxon>
        <taxon>Saprospiraceae</taxon>
        <taxon>Saprospira</taxon>
    </lineage>
</organism>
<dbReference type="EMBL" id="JH719942">
    <property type="protein sequence ID" value="EJF51926.1"/>
    <property type="molecule type" value="Genomic_DNA"/>
</dbReference>
<dbReference type="OrthoDB" id="1340280at2"/>
<dbReference type="InterPro" id="IPR013467">
    <property type="entry name" value="HNH78-like"/>
</dbReference>